<keyword evidence="3" id="KW-0808">Transferase</keyword>
<dbReference type="PANTHER" id="PTHR43378">
    <property type="entry name" value="UDP-3-O-ACYLGLUCOSAMINE N-ACYLTRANSFERASE"/>
    <property type="match status" value="1"/>
</dbReference>
<keyword evidence="1" id="KW-0444">Lipid biosynthesis</keyword>
<evidence type="ECO:0000256" key="4">
    <source>
        <dbReference type="ARBA" id="ARBA00023098"/>
    </source>
</evidence>
<dbReference type="Pfam" id="PF14602">
    <property type="entry name" value="Hexapep_2"/>
    <property type="match status" value="1"/>
</dbReference>
<dbReference type="GO" id="GO:0016020">
    <property type="term" value="C:membrane"/>
    <property type="evidence" value="ECO:0007669"/>
    <property type="project" value="GOC"/>
</dbReference>
<dbReference type="GO" id="GO:0009245">
    <property type="term" value="P:lipid A biosynthetic process"/>
    <property type="evidence" value="ECO:0007669"/>
    <property type="project" value="UniProtKB-KW"/>
</dbReference>
<evidence type="ECO:0000256" key="2">
    <source>
        <dbReference type="ARBA" id="ARBA00022556"/>
    </source>
</evidence>
<sequence length="124" mass="13550">MKPNLCYVAPGVQIGKDVFIAPFVYIGKNCIIGDGTYLFPNVTILDDCEIGHRVIIGPGTVIGAEGFGYQKKGEVYEKIKHLGKVVIEDDVEIGANCTIARGKTGRPELVKGRRLIVWFILGIM</sequence>
<dbReference type="PANTHER" id="PTHR43378:SF2">
    <property type="entry name" value="UDP-3-O-ACYLGLUCOSAMINE N-ACYLTRANSFERASE 1, MITOCHONDRIAL-RELATED"/>
    <property type="match status" value="1"/>
</dbReference>
<dbReference type="SUPFAM" id="SSF51161">
    <property type="entry name" value="Trimeric LpxA-like enzymes"/>
    <property type="match status" value="1"/>
</dbReference>
<proteinExistence type="predicted"/>
<accession>A0A7C6ED80</accession>
<dbReference type="Gene3D" id="2.160.10.10">
    <property type="entry name" value="Hexapeptide repeat proteins"/>
    <property type="match status" value="1"/>
</dbReference>
<keyword evidence="4" id="KW-0443">Lipid metabolism</keyword>
<evidence type="ECO:0000256" key="5">
    <source>
        <dbReference type="ARBA" id="ARBA00023315"/>
    </source>
</evidence>
<dbReference type="EMBL" id="DTLI01000138">
    <property type="protein sequence ID" value="HHS52300.1"/>
    <property type="molecule type" value="Genomic_DNA"/>
</dbReference>
<dbReference type="InterPro" id="IPR001451">
    <property type="entry name" value="Hexapep"/>
</dbReference>
<organism evidence="6">
    <name type="scientific">candidate division WOR-3 bacterium</name>
    <dbReference type="NCBI Taxonomy" id="2052148"/>
    <lineage>
        <taxon>Bacteria</taxon>
        <taxon>Bacteria division WOR-3</taxon>
    </lineage>
</organism>
<evidence type="ECO:0008006" key="7">
    <source>
        <dbReference type="Google" id="ProtNLM"/>
    </source>
</evidence>
<keyword evidence="5" id="KW-0012">Acyltransferase</keyword>
<gene>
    <name evidence="6" type="ORF">ENW73_05475</name>
</gene>
<dbReference type="AlphaFoldDB" id="A0A7C6ED80"/>
<evidence type="ECO:0000256" key="1">
    <source>
        <dbReference type="ARBA" id="ARBA00022516"/>
    </source>
</evidence>
<dbReference type="InterPro" id="IPR011004">
    <property type="entry name" value="Trimer_LpxA-like_sf"/>
</dbReference>
<protein>
    <recommendedName>
        <fullName evidence="7">Acyl-[acyl-carrier-protein]--UDP-N-acetylglucosamine O-acyltransferase</fullName>
    </recommendedName>
</protein>
<comment type="caution">
    <text evidence="6">The sequence shown here is derived from an EMBL/GenBank/DDBJ whole genome shotgun (WGS) entry which is preliminary data.</text>
</comment>
<dbReference type="InterPro" id="IPR007691">
    <property type="entry name" value="LpxD"/>
</dbReference>
<dbReference type="GO" id="GO:0016410">
    <property type="term" value="F:N-acyltransferase activity"/>
    <property type="evidence" value="ECO:0007669"/>
    <property type="project" value="InterPro"/>
</dbReference>
<dbReference type="Pfam" id="PF00132">
    <property type="entry name" value="Hexapep"/>
    <property type="match status" value="1"/>
</dbReference>
<name>A0A7C6ED80_UNCW3</name>
<evidence type="ECO:0000256" key="3">
    <source>
        <dbReference type="ARBA" id="ARBA00022679"/>
    </source>
</evidence>
<reference evidence="6" key="1">
    <citation type="journal article" date="2020" name="mSystems">
        <title>Genome- and Community-Level Interaction Insights into Carbon Utilization and Element Cycling Functions of Hydrothermarchaeota in Hydrothermal Sediment.</title>
        <authorList>
            <person name="Zhou Z."/>
            <person name="Liu Y."/>
            <person name="Xu W."/>
            <person name="Pan J."/>
            <person name="Luo Z.H."/>
            <person name="Li M."/>
        </authorList>
    </citation>
    <scope>NUCLEOTIDE SEQUENCE [LARGE SCALE GENOMIC DNA]</scope>
    <source>
        <strain evidence="6">SpSt-876</strain>
    </source>
</reference>
<evidence type="ECO:0000313" key="6">
    <source>
        <dbReference type="EMBL" id="HHS52300.1"/>
    </source>
</evidence>
<keyword evidence="2" id="KW-0441">Lipid A biosynthesis</keyword>